<dbReference type="Gene3D" id="3.40.630.30">
    <property type="match status" value="1"/>
</dbReference>
<keyword evidence="3" id="KW-1185">Reference proteome</keyword>
<dbReference type="RefSeq" id="WP_207330349.1">
    <property type="nucleotide sequence ID" value="NZ_JAFMYW010000005.1"/>
</dbReference>
<evidence type="ECO:0000313" key="3">
    <source>
        <dbReference type="Proteomes" id="UP000664628"/>
    </source>
</evidence>
<reference evidence="2 3" key="1">
    <citation type="submission" date="2021-03" db="EMBL/GenBank/DDBJ databases">
        <title>Fibrella sp. HMF5405 genome sequencing and assembly.</title>
        <authorList>
            <person name="Kang H."/>
            <person name="Kim H."/>
            <person name="Bae S."/>
            <person name="Joh K."/>
        </authorList>
    </citation>
    <scope>NUCLEOTIDE SEQUENCE [LARGE SCALE GENOMIC DNA]</scope>
    <source>
        <strain evidence="2 3">HMF5405</strain>
    </source>
</reference>
<feature type="domain" description="N-acetyltransferase" evidence="1">
    <location>
        <begin position="29"/>
        <end position="177"/>
    </location>
</feature>
<accession>A0ABS3JK57</accession>
<gene>
    <name evidence="2" type="ORF">J2I46_17500</name>
</gene>
<dbReference type="SUPFAM" id="SSF55729">
    <property type="entry name" value="Acyl-CoA N-acyltransferases (Nat)"/>
    <property type="match status" value="1"/>
</dbReference>
<dbReference type="Proteomes" id="UP000664628">
    <property type="component" value="Unassembled WGS sequence"/>
</dbReference>
<dbReference type="EMBL" id="JAFMYW010000005">
    <property type="protein sequence ID" value="MBO0950395.1"/>
    <property type="molecule type" value="Genomic_DNA"/>
</dbReference>
<evidence type="ECO:0000313" key="2">
    <source>
        <dbReference type="EMBL" id="MBO0950395.1"/>
    </source>
</evidence>
<proteinExistence type="predicted"/>
<evidence type="ECO:0000259" key="1">
    <source>
        <dbReference type="PROSITE" id="PS51186"/>
    </source>
</evidence>
<dbReference type="PANTHER" id="PTHR43441">
    <property type="entry name" value="RIBOSOMAL-PROTEIN-SERINE ACETYLTRANSFERASE"/>
    <property type="match status" value="1"/>
</dbReference>
<dbReference type="PANTHER" id="PTHR43441:SF6">
    <property type="entry name" value="N-ACETYLTRANSFERASE DOMAIN-CONTAINING PROTEIN"/>
    <property type="match status" value="1"/>
</dbReference>
<dbReference type="InterPro" id="IPR000182">
    <property type="entry name" value="GNAT_dom"/>
</dbReference>
<dbReference type="PROSITE" id="PS51186">
    <property type="entry name" value="GNAT"/>
    <property type="match status" value="1"/>
</dbReference>
<dbReference type="InterPro" id="IPR051908">
    <property type="entry name" value="Ribosomal_N-acetyltransferase"/>
</dbReference>
<organism evidence="2 3">
    <name type="scientific">Fibrella forsythiae</name>
    <dbReference type="NCBI Taxonomy" id="2817061"/>
    <lineage>
        <taxon>Bacteria</taxon>
        <taxon>Pseudomonadati</taxon>
        <taxon>Bacteroidota</taxon>
        <taxon>Cytophagia</taxon>
        <taxon>Cytophagales</taxon>
        <taxon>Spirosomataceae</taxon>
        <taxon>Fibrella</taxon>
    </lineage>
</organism>
<comment type="caution">
    <text evidence="2">The sequence shown here is derived from an EMBL/GenBank/DDBJ whole genome shotgun (WGS) entry which is preliminary data.</text>
</comment>
<protein>
    <submittedName>
        <fullName evidence="2">GNAT family N-acetyltransferase</fullName>
    </submittedName>
</protein>
<dbReference type="InterPro" id="IPR016181">
    <property type="entry name" value="Acyl_CoA_acyltransferase"/>
</dbReference>
<sequence length="177" mass="19683">MIETPRLWLVSASASMISDLIAKRPLQVGNVPIHVPTEWADLWIDHPGALEYTLNGLQHDTSLHEQGWWAYLTIHAADQTLVGMGGFKGKPDATGTVEIGYSISSPYRQQGLATEVARGLSQFALDHADVKRVMAHTLAVDNYSNRLLKSIGFQYNGQSHDPDEGNVWQWIMDETNN</sequence>
<name>A0ABS3JK57_9BACT</name>
<dbReference type="Pfam" id="PF13302">
    <property type="entry name" value="Acetyltransf_3"/>
    <property type="match status" value="1"/>
</dbReference>